<organism evidence="8 9">
    <name type="scientific">Cadophora malorum</name>
    <dbReference type="NCBI Taxonomy" id="108018"/>
    <lineage>
        <taxon>Eukaryota</taxon>
        <taxon>Fungi</taxon>
        <taxon>Dikarya</taxon>
        <taxon>Ascomycota</taxon>
        <taxon>Pezizomycotina</taxon>
        <taxon>Leotiomycetes</taxon>
        <taxon>Helotiales</taxon>
        <taxon>Ploettnerulaceae</taxon>
        <taxon>Cadophora</taxon>
    </lineage>
</organism>
<comment type="subcellular location">
    <subcellularLocation>
        <location evidence="1">Membrane</location>
        <topology evidence="1">Multi-pass membrane protein</topology>
    </subcellularLocation>
</comment>
<dbReference type="OrthoDB" id="2962993at2759"/>
<dbReference type="Gene3D" id="1.20.1250.20">
    <property type="entry name" value="MFS general substrate transporter like domains"/>
    <property type="match status" value="2"/>
</dbReference>
<comment type="caution">
    <text evidence="8">The sequence shown here is derived from an EMBL/GenBank/DDBJ whole genome shotgun (WGS) entry which is preliminary data.</text>
</comment>
<accession>A0A8H7WE61</accession>
<feature type="transmembrane region" description="Helical" evidence="6">
    <location>
        <begin position="435"/>
        <end position="456"/>
    </location>
</feature>
<dbReference type="FunFam" id="1.20.1250.20:FF:000013">
    <property type="entry name" value="MFS general substrate transporter"/>
    <property type="match status" value="1"/>
</dbReference>
<dbReference type="InterPro" id="IPR011701">
    <property type="entry name" value="MFS"/>
</dbReference>
<dbReference type="PANTHER" id="PTHR43791">
    <property type="entry name" value="PERMEASE-RELATED"/>
    <property type="match status" value="1"/>
</dbReference>
<evidence type="ECO:0000313" key="8">
    <source>
        <dbReference type="EMBL" id="KAG4423093.1"/>
    </source>
</evidence>
<keyword evidence="2" id="KW-0813">Transport</keyword>
<evidence type="ECO:0000256" key="4">
    <source>
        <dbReference type="ARBA" id="ARBA00022989"/>
    </source>
</evidence>
<dbReference type="GO" id="GO:0022857">
    <property type="term" value="F:transmembrane transporter activity"/>
    <property type="evidence" value="ECO:0007669"/>
    <property type="project" value="InterPro"/>
</dbReference>
<evidence type="ECO:0000256" key="2">
    <source>
        <dbReference type="ARBA" id="ARBA00022448"/>
    </source>
</evidence>
<feature type="transmembrane region" description="Helical" evidence="6">
    <location>
        <begin position="314"/>
        <end position="334"/>
    </location>
</feature>
<keyword evidence="4 6" id="KW-1133">Transmembrane helix</keyword>
<feature type="transmembrane region" description="Helical" evidence="6">
    <location>
        <begin position="40"/>
        <end position="61"/>
    </location>
</feature>
<proteinExistence type="predicted"/>
<dbReference type="FunFam" id="1.20.1250.20:FF:000018">
    <property type="entry name" value="MFS transporter permease"/>
    <property type="match status" value="1"/>
</dbReference>
<dbReference type="InterPro" id="IPR020846">
    <property type="entry name" value="MFS_dom"/>
</dbReference>
<feature type="transmembrane region" description="Helical" evidence="6">
    <location>
        <begin position="367"/>
        <end position="392"/>
    </location>
</feature>
<evidence type="ECO:0000259" key="7">
    <source>
        <dbReference type="PROSITE" id="PS50850"/>
    </source>
</evidence>
<keyword evidence="3 6" id="KW-0812">Transmembrane</keyword>
<dbReference type="CDD" id="cd17327">
    <property type="entry name" value="MFS_FEN2_like"/>
    <property type="match status" value="1"/>
</dbReference>
<dbReference type="Pfam" id="PF07690">
    <property type="entry name" value="MFS_1"/>
    <property type="match status" value="1"/>
</dbReference>
<feature type="transmembrane region" description="Helical" evidence="6">
    <location>
        <begin position="174"/>
        <end position="195"/>
    </location>
</feature>
<feature type="transmembrane region" description="Helical" evidence="6">
    <location>
        <begin position="143"/>
        <end position="162"/>
    </location>
</feature>
<feature type="transmembrane region" description="Helical" evidence="6">
    <location>
        <begin position="341"/>
        <end position="361"/>
    </location>
</feature>
<dbReference type="PROSITE" id="PS50850">
    <property type="entry name" value="MFS"/>
    <property type="match status" value="1"/>
</dbReference>
<dbReference type="SUPFAM" id="SSF103473">
    <property type="entry name" value="MFS general substrate transporter"/>
    <property type="match status" value="1"/>
</dbReference>
<gene>
    <name evidence="8" type="ORF">IFR04_003730</name>
</gene>
<dbReference type="InterPro" id="IPR036259">
    <property type="entry name" value="MFS_trans_sf"/>
</dbReference>
<keyword evidence="9" id="KW-1185">Reference proteome</keyword>
<dbReference type="EMBL" id="JAFJYH010000039">
    <property type="protein sequence ID" value="KAG4423093.1"/>
    <property type="molecule type" value="Genomic_DNA"/>
</dbReference>
<keyword evidence="5 6" id="KW-0472">Membrane</keyword>
<evidence type="ECO:0000256" key="3">
    <source>
        <dbReference type="ARBA" id="ARBA00022692"/>
    </source>
</evidence>
<feature type="domain" description="Major facilitator superfamily (MFS) profile" evidence="7">
    <location>
        <begin position="48"/>
        <end position="463"/>
    </location>
</feature>
<sequence>MGTDPEVLPEKGSTISVPQDDNIIDDSAELYIDPAHQKKLLLKLDLCLAPVFTIIFLAAYLDRSNIGNAASAGMTKDLGMTSGELGNAVTLFYVTYVTFEVPCSLLMKRVRPQRMIPALMFCWAVTIIGTGFMHNAAQLYASRLLLGVFESGMFPCLALYLSTFYTREEQALRVSYLLVSAALSGAFGGLFAFALLKMDGISGLEGWRWLFIIEGIATVAVALLVYFVLPDDFESARFLNEDDKKLMRIRAEINRRYNGHPEFEWKEVKKALTDPKLYISCWSQFWGDICSFGLSTFLPLIIKGFGYGTVTTQLLTIPVFFWAASAYVFVSWMSDRYKIRVAFMLPAGLVTAIGYSLQIGVPVHIRGALYFSTFLIAPGIYCILGLNATWLLNSHAGYYKRATAIGMNQSIGNCAGLVVGQIFKTSHNGKYMLGLSFSLGSVVLAAVGHISLAIWLKRENRKRDGMTEEEREKAIADGADGDFHPDYRYTM</sequence>
<feature type="transmembrane region" description="Helical" evidence="6">
    <location>
        <begin position="207"/>
        <end position="229"/>
    </location>
</feature>
<evidence type="ECO:0000256" key="1">
    <source>
        <dbReference type="ARBA" id="ARBA00004141"/>
    </source>
</evidence>
<evidence type="ECO:0000313" key="9">
    <source>
        <dbReference type="Proteomes" id="UP000664132"/>
    </source>
</evidence>
<evidence type="ECO:0000256" key="6">
    <source>
        <dbReference type="SAM" id="Phobius"/>
    </source>
</evidence>
<dbReference type="PANTHER" id="PTHR43791:SF24">
    <property type="entry name" value="NICOTINIC ACID PLASMA MEMBRANE TRANSPORTER"/>
    <property type="match status" value="1"/>
</dbReference>
<name>A0A8H7WE61_9HELO</name>
<feature type="transmembrane region" description="Helical" evidence="6">
    <location>
        <begin position="118"/>
        <end position="137"/>
    </location>
</feature>
<dbReference type="GO" id="GO:0016020">
    <property type="term" value="C:membrane"/>
    <property type="evidence" value="ECO:0007669"/>
    <property type="project" value="UniProtKB-SubCell"/>
</dbReference>
<dbReference type="AlphaFoldDB" id="A0A8H7WE61"/>
<evidence type="ECO:0000256" key="5">
    <source>
        <dbReference type="ARBA" id="ARBA00023136"/>
    </source>
</evidence>
<protein>
    <recommendedName>
        <fullName evidence="7">Major facilitator superfamily (MFS) profile domain-containing protein</fullName>
    </recommendedName>
</protein>
<dbReference type="Proteomes" id="UP000664132">
    <property type="component" value="Unassembled WGS sequence"/>
</dbReference>
<reference evidence="8" key="1">
    <citation type="submission" date="2021-02" db="EMBL/GenBank/DDBJ databases">
        <title>Genome sequence Cadophora malorum strain M34.</title>
        <authorList>
            <person name="Stefanovic E."/>
            <person name="Vu D."/>
            <person name="Scully C."/>
            <person name="Dijksterhuis J."/>
            <person name="Roader J."/>
            <person name="Houbraken J."/>
        </authorList>
    </citation>
    <scope>NUCLEOTIDE SEQUENCE</scope>
    <source>
        <strain evidence="8">M34</strain>
    </source>
</reference>